<dbReference type="InterPro" id="IPR045828">
    <property type="entry name" value="PKD_Bacteroidetes"/>
</dbReference>
<dbReference type="InterPro" id="IPR044023">
    <property type="entry name" value="Ig_7"/>
</dbReference>
<proteinExistence type="predicted"/>
<keyword evidence="1" id="KW-1133">Transmembrane helix</keyword>
<feature type="transmembrane region" description="Helical" evidence="1">
    <location>
        <begin position="52"/>
        <end position="73"/>
    </location>
</feature>
<reference evidence="3 4" key="1">
    <citation type="submission" date="2018-11" db="EMBL/GenBank/DDBJ databases">
        <title>Novel bacteria species description.</title>
        <authorList>
            <person name="Han J.-H."/>
        </authorList>
    </citation>
    <scope>NUCLEOTIDE SEQUENCE [LARGE SCALE GENOMIC DNA]</scope>
    <source>
        <strain evidence="3 4">KCTC23259</strain>
    </source>
</reference>
<evidence type="ECO:0000313" key="4">
    <source>
        <dbReference type="Proteomes" id="UP001204144"/>
    </source>
</evidence>
<dbReference type="Pfam" id="PF19081">
    <property type="entry name" value="Ig_7"/>
    <property type="match status" value="1"/>
</dbReference>
<dbReference type="EMBL" id="RJUF01000062">
    <property type="protein sequence ID" value="MCP9764099.1"/>
    <property type="molecule type" value="Genomic_DNA"/>
</dbReference>
<sequence length="1736" mass="183963">MNIKFIFWKNHSIPRNDFLNPQSTFKVFLINYLYIISIKSRRMNLKFYSSKLYLISLFLICFNAYSTSGSILGEPSKSVILDKPLKEKTENGRKKNNPIVVFEGKKEIRFFNDNNYIDCIKYEIKTSKKNYDIGEKISISIILEYFGGLHQSFKDEECQNLSIKVVFPRGFIQEGGNYFEFIPLEFSANNPRIELDVVGSFYEYNENPKFYLLKGPKNSNSETIFIKKGDLSLNLSENNDQRISKPRSTEEKIDKSLIAEQNIKTTVCPTPTNGNLGSKFCSYTVSGAGCSSIGGEYKWYNSSNQLLHSGPNYTINNSGTYKVSCISNTCAESPKKSFSIIIIKPTATNPTTISNPICGSSNVVLSATPIGTGYSYVWTGPTQIQNPNSNNVTIKASSTAAIYSVDVSFGGVTCAVSTIVYGKNVPTATINATGPILKCQGQTLSLVGSGTGTGTLSYNWSGPNSTNVSSTTLTQSNLIEKNTGIYTFKVTSSNSCFATSTINVQVSNPTIILSPQTICSGKSANLSANGCLGIVKWFDSNLSNEVIYQGQTFPTPILNSSKIYYASCSIGECVSKKVGVQVTVNPSPAVPQISPSTTSVCEGSSFKLTGIGNGVSYLWSGPQITNSLFSTSTASKTLNVTNANSNKAGTYTFSVKGSNNCISSVSTQVNVNKNPTNISVQNNSPVCLGGTITLAATGADEYKWTGPNSFISTGNTISISNSSLSNAGIYTVTGKNTNCPISITATTAIAITVSAAPSISALSSTNICEGSSVILKAVGCVSIIRWSNGYEGEFLTVDQSGTYTAKCISNSGCESSSSNSVVINTLPRVFPPIISASGSTRICEGGSVTLSATNCLGQVTWNEGSVGNTLVVNAEGGYMATCTDSNGCRSLFSDSINVFIKPMLMSPNVTASGPLTFCEGGNVTFNASPCPSGAIKWSNGVVSNSILVSESGSYSATCSIDGCESLPSLIQTVIVKEKPILNVSNQSICSGTSTSIPINGDALTTFSWTVNSSLNGISGAFNGNGNIISQVLTNPNNTTPSTITYSITGIGSNGCSANANSIVTVNPIPKFMANNLTQCSGINSVISFYSESINNYSWTVGGITGNITGASNGSGNSIGGTLTNPSSSNQGTVTYNVTATNAFGCSSTLSVVKTVNPVPNISANNQSICSEQAPQIKISSNTDNTYSWSVGNIVGNIIGASSGSGAIMAQSLINPNPSTLGSVQYDIVGTNSFGCTSTTQSTVSVNPKLSIITQNGKICSGESFTSSLISNKPGTFYSWTVASNAGAILGTSSGNGGIFSTGNLVNQGNLSNSVTYLITGTDPSGCLAITTVKITVNPKPSKPEIVVNGLTNLCQGDFTILKASGCSSGTIFWSNGATQDEIIVNSSGNYSVKCVSNSGCSSEFSEPLTIIVNPRPNVPSLAALSNTNICVDDSVIFVASGCKSGEYRWNSNIGFEEDSIRYEYYWGVPGEYYMNVECLNSFGCYSNSIGDTVLVTVNQRPERPTVSTLGSTTICEGQTVSLDVNGCLGDSTIWSNGSVSRNIIVSDIGNYSVKCATFNGCSSVNSESITVSKKELPQAPLLGMYPWQSSNIFIADTISFPIESGCSSGTIKWYPEVKYSTYGEPRNSLFQFFEPGVYDIYATCVFDGCESLPSNSYQVTVAEIPNNIKIISNNGYVLKPGVVTTLSAEGCDNLIYWSNGETGQTITVSSPGVYSVQCYNLDNNYYQSNLYYIFQD</sequence>
<name>A0AAE3H4Z9_9BACT</name>
<evidence type="ECO:0000256" key="1">
    <source>
        <dbReference type="SAM" id="Phobius"/>
    </source>
</evidence>
<feature type="domain" description="Immunoglobulin" evidence="2">
    <location>
        <begin position="675"/>
        <end position="754"/>
    </location>
</feature>
<evidence type="ECO:0000259" key="2">
    <source>
        <dbReference type="SMART" id="SM00409"/>
    </source>
</evidence>
<organism evidence="3 4">
    <name type="scientific">Lacihabitans soyangensis</name>
    <dbReference type="NCBI Taxonomy" id="869394"/>
    <lineage>
        <taxon>Bacteria</taxon>
        <taxon>Pseudomonadati</taxon>
        <taxon>Bacteroidota</taxon>
        <taxon>Cytophagia</taxon>
        <taxon>Cytophagales</taxon>
        <taxon>Leadbetterellaceae</taxon>
        <taxon>Lacihabitans</taxon>
    </lineage>
</organism>
<gene>
    <name evidence="3" type="ORF">EGI31_14185</name>
</gene>
<keyword evidence="4" id="KW-1185">Reference proteome</keyword>
<dbReference type="Proteomes" id="UP001204144">
    <property type="component" value="Unassembled WGS sequence"/>
</dbReference>
<feature type="domain" description="Immunoglobulin" evidence="2">
    <location>
        <begin position="595"/>
        <end position="672"/>
    </location>
</feature>
<evidence type="ECO:0000313" key="3">
    <source>
        <dbReference type="EMBL" id="MCP9764099.1"/>
    </source>
</evidence>
<dbReference type="SMART" id="SM00409">
    <property type="entry name" value="IG"/>
    <property type="match status" value="3"/>
</dbReference>
<dbReference type="InterPro" id="IPR013783">
    <property type="entry name" value="Ig-like_fold"/>
</dbReference>
<dbReference type="Gene3D" id="2.60.40.10">
    <property type="entry name" value="Immunoglobulins"/>
    <property type="match status" value="3"/>
</dbReference>
<dbReference type="InterPro" id="IPR003599">
    <property type="entry name" value="Ig_sub"/>
</dbReference>
<protein>
    <recommendedName>
        <fullName evidence="2">Immunoglobulin domain-containing protein</fullName>
    </recommendedName>
</protein>
<comment type="caution">
    <text evidence="3">The sequence shown here is derived from an EMBL/GenBank/DDBJ whole genome shotgun (WGS) entry which is preliminary data.</text>
</comment>
<feature type="domain" description="Immunoglobulin" evidence="2">
    <location>
        <begin position="433"/>
        <end position="507"/>
    </location>
</feature>
<keyword evidence="1" id="KW-0472">Membrane</keyword>
<dbReference type="Pfam" id="PF19406">
    <property type="entry name" value="PKD_5"/>
    <property type="match status" value="3"/>
</dbReference>
<keyword evidence="1" id="KW-0812">Transmembrane</keyword>
<accession>A0AAE3H4Z9</accession>